<dbReference type="NCBIfam" id="NF007664">
    <property type="entry name" value="PRK10337.1"/>
    <property type="match status" value="1"/>
</dbReference>
<evidence type="ECO:0000256" key="4">
    <source>
        <dbReference type="ARBA" id="ARBA00017234"/>
    </source>
</evidence>
<dbReference type="InterPro" id="IPR059132">
    <property type="entry name" value="QseC"/>
</dbReference>
<feature type="domain" description="Histidine kinase" evidence="16">
    <location>
        <begin position="245"/>
        <end position="451"/>
    </location>
</feature>
<evidence type="ECO:0000256" key="1">
    <source>
        <dbReference type="ARBA" id="ARBA00000085"/>
    </source>
</evidence>
<keyword evidence="19" id="KW-1185">Reference proteome</keyword>
<dbReference type="Gene3D" id="3.30.565.10">
    <property type="entry name" value="Histidine kinase-like ATPase, C-terminal domain"/>
    <property type="match status" value="1"/>
</dbReference>
<keyword evidence="9" id="KW-0812">Transmembrane</keyword>
<dbReference type="InterPro" id="IPR050428">
    <property type="entry name" value="TCS_sensor_his_kinase"/>
</dbReference>
<dbReference type="PANTHER" id="PTHR45436">
    <property type="entry name" value="SENSOR HISTIDINE KINASE YKOH"/>
    <property type="match status" value="1"/>
</dbReference>
<dbReference type="PROSITE" id="PS50109">
    <property type="entry name" value="HIS_KIN"/>
    <property type="match status" value="1"/>
</dbReference>
<comment type="catalytic activity">
    <reaction evidence="1">
        <text>ATP + protein L-histidine = ADP + protein N-phospho-L-histidine.</text>
        <dbReference type="EC" id="2.7.13.3"/>
    </reaction>
</comment>
<dbReference type="STRING" id="1006004.GBAG_0529"/>
<reference evidence="18 19" key="1">
    <citation type="submission" date="2014-05" db="EMBL/GenBank/DDBJ databases">
        <title>ATOL: Assembling a taxonomically balanced genome-scale reconstruction of the evolutionary history of the Enterobacteriaceae.</title>
        <authorList>
            <person name="Plunkett G.III."/>
            <person name="Neeno-Eckwall E.C."/>
            <person name="Glasner J.D."/>
            <person name="Perna N.T."/>
        </authorList>
    </citation>
    <scope>NUCLEOTIDE SEQUENCE [LARGE SCALE GENOMIC DNA]</scope>
    <source>
        <strain evidence="18 19">ATCC 33320</strain>
    </source>
</reference>
<evidence type="ECO:0000256" key="15">
    <source>
        <dbReference type="ARBA" id="ARBA00023136"/>
    </source>
</evidence>
<dbReference type="PROSITE" id="PS50885">
    <property type="entry name" value="HAMP"/>
    <property type="match status" value="1"/>
</dbReference>
<dbReference type="CDD" id="cd00082">
    <property type="entry name" value="HisKA"/>
    <property type="match status" value="1"/>
</dbReference>
<dbReference type="Pfam" id="PF00512">
    <property type="entry name" value="HisKA"/>
    <property type="match status" value="1"/>
</dbReference>
<dbReference type="GO" id="GO:0005524">
    <property type="term" value="F:ATP binding"/>
    <property type="evidence" value="ECO:0007669"/>
    <property type="project" value="UniProtKB-KW"/>
</dbReference>
<dbReference type="InterPro" id="IPR003661">
    <property type="entry name" value="HisK_dim/P_dom"/>
</dbReference>
<dbReference type="InterPro" id="IPR003660">
    <property type="entry name" value="HAMP_dom"/>
</dbReference>
<evidence type="ECO:0000256" key="8">
    <source>
        <dbReference type="ARBA" id="ARBA00022679"/>
    </source>
</evidence>
<evidence type="ECO:0000313" key="19">
    <source>
        <dbReference type="Proteomes" id="UP000028653"/>
    </source>
</evidence>
<protein>
    <recommendedName>
        <fullName evidence="4">Sensor protein QseC</fullName>
        <ecNumber evidence="3">2.7.13.3</ecNumber>
    </recommendedName>
</protein>
<keyword evidence="13" id="KW-1133">Transmembrane helix</keyword>
<evidence type="ECO:0000256" key="9">
    <source>
        <dbReference type="ARBA" id="ARBA00022692"/>
    </source>
</evidence>
<keyword evidence="12" id="KW-0067">ATP-binding</keyword>
<keyword evidence="15" id="KW-0472">Membrane</keyword>
<dbReference type="EMBL" id="JMPI01000013">
    <property type="protein sequence ID" value="KFC84082.1"/>
    <property type="molecule type" value="Genomic_DNA"/>
</dbReference>
<dbReference type="EC" id="2.7.13.3" evidence="3"/>
<keyword evidence="10" id="KW-0547">Nucleotide-binding</keyword>
<proteinExistence type="predicted"/>
<keyword evidence="14" id="KW-0902">Two-component regulatory system</keyword>
<feature type="domain" description="HAMP" evidence="17">
    <location>
        <begin position="185"/>
        <end position="237"/>
    </location>
</feature>
<dbReference type="Gene3D" id="1.10.287.130">
    <property type="match status" value="1"/>
</dbReference>
<sequence>MIKALTQSLRARLIAGFILLTLIAWISASIAAWQQTTKNLNKLFDTQQVLFAKRLSVLDLNSVRGEPQLPRTKSMISHHRGKQDDDTLAFAIYSADGKLLLNDGDNGRNLTYRYQRDGFTDGKLAGDDDMWRMVWVTTPDGKYRIVVGQEWEYREDLARDIVLSQLTPWLIASPIILLLLVWLVSRALSPLHKLARQLRSRKPDDASELPTATLPQEVRPMVVALNQLFTRTGEFMQRERRFTSDAAHELRSPLAALKVQAEVAQLAQDDAPIRDHALNNLSDGIDRATRLVDQLLTLSRLDSLAGLDDIQEVAFQPLLQNAVMDAYHEASREGVDLRLDIKDASVKRQGQPLLLSLMVRNVLDNAVRYSPRGSVVTVVLQSHEIIITDNGPGVSPEFLNSLGERFFRPPGQEKTGSGLGLSIVRRIAALHGMQALFLNASHGGFEVRIRW</sequence>
<dbReference type="Proteomes" id="UP000028653">
    <property type="component" value="Unassembled WGS sequence"/>
</dbReference>
<keyword evidence="6" id="KW-0997">Cell inner membrane</keyword>
<organism evidence="18 19">
    <name type="scientific">Buttiauxella agrestis ATCC 33320</name>
    <dbReference type="NCBI Taxonomy" id="1006004"/>
    <lineage>
        <taxon>Bacteria</taxon>
        <taxon>Pseudomonadati</taxon>
        <taxon>Pseudomonadota</taxon>
        <taxon>Gammaproteobacteria</taxon>
        <taxon>Enterobacterales</taxon>
        <taxon>Enterobacteriaceae</taxon>
        <taxon>Buttiauxella</taxon>
    </lineage>
</organism>
<dbReference type="Gene3D" id="1.20.5.1040">
    <property type="entry name" value="Sensor protein qsec"/>
    <property type="match status" value="2"/>
</dbReference>
<evidence type="ECO:0000256" key="3">
    <source>
        <dbReference type="ARBA" id="ARBA00012438"/>
    </source>
</evidence>
<dbReference type="eggNOG" id="COG2205">
    <property type="taxonomic scope" value="Bacteria"/>
</dbReference>
<evidence type="ECO:0000256" key="7">
    <source>
        <dbReference type="ARBA" id="ARBA00022553"/>
    </source>
</evidence>
<evidence type="ECO:0000256" key="14">
    <source>
        <dbReference type="ARBA" id="ARBA00023012"/>
    </source>
</evidence>
<dbReference type="PRINTS" id="PR00344">
    <property type="entry name" value="BCTRLSENSOR"/>
</dbReference>
<keyword evidence="7" id="KW-0597">Phosphoprotein</keyword>
<evidence type="ECO:0000313" key="18">
    <source>
        <dbReference type="EMBL" id="KFC84082.1"/>
    </source>
</evidence>
<evidence type="ECO:0000259" key="17">
    <source>
        <dbReference type="PROSITE" id="PS50885"/>
    </source>
</evidence>
<dbReference type="RefSeq" id="WP_210434934.1">
    <property type="nucleotide sequence ID" value="NZ_JMPI01000013.1"/>
</dbReference>
<dbReference type="GO" id="GO:0000155">
    <property type="term" value="F:phosphorelay sensor kinase activity"/>
    <property type="evidence" value="ECO:0007669"/>
    <property type="project" value="InterPro"/>
</dbReference>
<dbReference type="GO" id="GO:0005886">
    <property type="term" value="C:plasma membrane"/>
    <property type="evidence" value="ECO:0007669"/>
    <property type="project" value="UniProtKB-SubCell"/>
</dbReference>
<dbReference type="Pfam" id="PF02518">
    <property type="entry name" value="HATPase_c"/>
    <property type="match status" value="1"/>
</dbReference>
<evidence type="ECO:0000256" key="12">
    <source>
        <dbReference type="ARBA" id="ARBA00022840"/>
    </source>
</evidence>
<evidence type="ECO:0000256" key="13">
    <source>
        <dbReference type="ARBA" id="ARBA00022989"/>
    </source>
</evidence>
<evidence type="ECO:0000256" key="10">
    <source>
        <dbReference type="ARBA" id="ARBA00022741"/>
    </source>
</evidence>
<evidence type="ECO:0000256" key="6">
    <source>
        <dbReference type="ARBA" id="ARBA00022519"/>
    </source>
</evidence>
<dbReference type="InterPro" id="IPR004358">
    <property type="entry name" value="Sig_transdc_His_kin-like_C"/>
</dbReference>
<dbReference type="SMART" id="SM00388">
    <property type="entry name" value="HisKA"/>
    <property type="match status" value="1"/>
</dbReference>
<keyword evidence="8 18" id="KW-0808">Transferase</keyword>
<dbReference type="AlphaFoldDB" id="A0A085GK37"/>
<evidence type="ECO:0000256" key="2">
    <source>
        <dbReference type="ARBA" id="ARBA00004429"/>
    </source>
</evidence>
<dbReference type="SUPFAM" id="SSF55874">
    <property type="entry name" value="ATPase domain of HSP90 chaperone/DNA topoisomerase II/histidine kinase"/>
    <property type="match status" value="1"/>
</dbReference>
<keyword evidence="5" id="KW-1003">Cell membrane</keyword>
<dbReference type="InterPro" id="IPR013727">
    <property type="entry name" value="2CSK_N"/>
</dbReference>
<comment type="caution">
    <text evidence="18">The sequence shown here is derived from an EMBL/GenBank/DDBJ whole genome shotgun (WGS) entry which is preliminary data.</text>
</comment>
<dbReference type="InterPro" id="IPR003594">
    <property type="entry name" value="HATPase_dom"/>
</dbReference>
<dbReference type="InterPro" id="IPR036890">
    <property type="entry name" value="HATPase_C_sf"/>
</dbReference>
<gene>
    <name evidence="18" type="primary">qseC</name>
    <name evidence="18" type="ORF">GBAG_0529</name>
</gene>
<dbReference type="SMART" id="SM00387">
    <property type="entry name" value="HATPase_c"/>
    <property type="match status" value="1"/>
</dbReference>
<keyword evidence="11 18" id="KW-0418">Kinase</keyword>
<evidence type="ECO:0000256" key="5">
    <source>
        <dbReference type="ARBA" id="ARBA00022475"/>
    </source>
</evidence>
<evidence type="ECO:0000256" key="11">
    <source>
        <dbReference type="ARBA" id="ARBA00022777"/>
    </source>
</evidence>
<name>A0A085GK37_9ENTR</name>
<accession>A0A085GK37</accession>
<comment type="subcellular location">
    <subcellularLocation>
        <location evidence="2">Cell inner membrane</location>
        <topology evidence="2">Multi-pass membrane protein</topology>
    </subcellularLocation>
</comment>
<dbReference type="PANTHER" id="PTHR45436:SF14">
    <property type="entry name" value="SENSOR PROTEIN QSEC"/>
    <property type="match status" value="1"/>
</dbReference>
<dbReference type="InterPro" id="IPR005467">
    <property type="entry name" value="His_kinase_dom"/>
</dbReference>
<dbReference type="SUPFAM" id="SSF47384">
    <property type="entry name" value="Homodimeric domain of signal transducing histidine kinase"/>
    <property type="match status" value="1"/>
</dbReference>
<dbReference type="InterPro" id="IPR036097">
    <property type="entry name" value="HisK_dim/P_sf"/>
</dbReference>
<dbReference type="Pfam" id="PF08521">
    <property type="entry name" value="2CSK_N"/>
    <property type="match status" value="1"/>
</dbReference>
<dbReference type="FunFam" id="1.10.287.130:FF:000035">
    <property type="entry name" value="Two-component sensor histidine kinase"/>
    <property type="match status" value="1"/>
</dbReference>
<evidence type="ECO:0000259" key="16">
    <source>
        <dbReference type="PROSITE" id="PS50109"/>
    </source>
</evidence>